<dbReference type="InterPro" id="IPR050445">
    <property type="entry name" value="Bact_polysacc_biosynth/exp"/>
</dbReference>
<dbReference type="NCBIfam" id="TIGR01007">
    <property type="entry name" value="eps_fam"/>
    <property type="match status" value="1"/>
</dbReference>
<feature type="transmembrane region" description="Helical" evidence="15">
    <location>
        <begin position="177"/>
        <end position="194"/>
    </location>
</feature>
<dbReference type="InterPro" id="IPR005702">
    <property type="entry name" value="Wzc-like_C"/>
</dbReference>
<dbReference type="InterPro" id="IPR027417">
    <property type="entry name" value="P-loop_NTPase"/>
</dbReference>
<comment type="caution">
    <text evidence="18">The sequence shown here is derived from an EMBL/GenBank/DDBJ whole genome shotgun (WGS) entry which is preliminary data.</text>
</comment>
<keyword evidence="4" id="KW-1003">Cell membrane</keyword>
<dbReference type="Pfam" id="PF02706">
    <property type="entry name" value="Wzz"/>
    <property type="match status" value="1"/>
</dbReference>
<evidence type="ECO:0000256" key="3">
    <source>
        <dbReference type="ARBA" id="ARBA00008883"/>
    </source>
</evidence>
<evidence type="ECO:0000256" key="11">
    <source>
        <dbReference type="ARBA" id="ARBA00022989"/>
    </source>
</evidence>
<dbReference type="InterPro" id="IPR025669">
    <property type="entry name" value="AAA_dom"/>
</dbReference>
<keyword evidence="11 15" id="KW-1133">Transmembrane helix</keyword>
<dbReference type="GO" id="GO:0004715">
    <property type="term" value="F:non-membrane spanning protein tyrosine kinase activity"/>
    <property type="evidence" value="ECO:0007669"/>
    <property type="project" value="UniProtKB-EC"/>
</dbReference>
<evidence type="ECO:0000313" key="18">
    <source>
        <dbReference type="EMBL" id="NEK84264.1"/>
    </source>
</evidence>
<keyword evidence="8" id="KW-0547">Nucleotide-binding</keyword>
<gene>
    <name evidence="18" type="ORF">GCU60_00540</name>
</gene>
<keyword evidence="9 18" id="KW-0418">Kinase</keyword>
<keyword evidence="6 18" id="KW-0808">Transferase</keyword>
<dbReference type="PANTHER" id="PTHR32309">
    <property type="entry name" value="TYROSINE-PROTEIN KINASE"/>
    <property type="match status" value="1"/>
</dbReference>
<feature type="domain" description="Polysaccharide chain length determinant N-terminal" evidence="16">
    <location>
        <begin position="2"/>
        <end position="88"/>
    </location>
</feature>
<dbReference type="SUPFAM" id="SSF52540">
    <property type="entry name" value="P-loop containing nucleoside triphosphate hydrolases"/>
    <property type="match status" value="1"/>
</dbReference>
<keyword evidence="7 15" id="KW-0812">Transmembrane</keyword>
<dbReference type="GO" id="GO:0005524">
    <property type="term" value="F:ATP binding"/>
    <property type="evidence" value="ECO:0007669"/>
    <property type="project" value="UniProtKB-KW"/>
</dbReference>
<evidence type="ECO:0000256" key="13">
    <source>
        <dbReference type="ARBA" id="ARBA00023137"/>
    </source>
</evidence>
<comment type="similarity">
    <text evidence="3">Belongs to the etk/wzc family.</text>
</comment>
<evidence type="ECO:0000256" key="15">
    <source>
        <dbReference type="SAM" id="Phobius"/>
    </source>
</evidence>
<comment type="similarity">
    <text evidence="2">Belongs to the CpsC/CapA family.</text>
</comment>
<keyword evidence="10" id="KW-0067">ATP-binding</keyword>
<organism evidence="18 19">
    <name type="scientific">Blastococcus saxobsidens</name>
    <dbReference type="NCBI Taxonomy" id="138336"/>
    <lineage>
        <taxon>Bacteria</taxon>
        <taxon>Bacillati</taxon>
        <taxon>Actinomycetota</taxon>
        <taxon>Actinomycetes</taxon>
        <taxon>Geodermatophilales</taxon>
        <taxon>Geodermatophilaceae</taxon>
        <taxon>Blastococcus</taxon>
    </lineage>
</organism>
<feature type="domain" description="AAA" evidence="17">
    <location>
        <begin position="265"/>
        <end position="402"/>
    </location>
</feature>
<evidence type="ECO:0000256" key="6">
    <source>
        <dbReference type="ARBA" id="ARBA00022679"/>
    </source>
</evidence>
<comment type="subcellular location">
    <subcellularLocation>
        <location evidence="1">Cell inner membrane</location>
        <topology evidence="1">Multi-pass membrane protein</topology>
    </subcellularLocation>
</comment>
<evidence type="ECO:0000256" key="7">
    <source>
        <dbReference type="ARBA" id="ARBA00022692"/>
    </source>
</evidence>
<evidence type="ECO:0000256" key="5">
    <source>
        <dbReference type="ARBA" id="ARBA00022519"/>
    </source>
</evidence>
<evidence type="ECO:0000256" key="4">
    <source>
        <dbReference type="ARBA" id="ARBA00022475"/>
    </source>
</evidence>
<evidence type="ECO:0000256" key="1">
    <source>
        <dbReference type="ARBA" id="ARBA00004429"/>
    </source>
</evidence>
<evidence type="ECO:0000256" key="8">
    <source>
        <dbReference type="ARBA" id="ARBA00022741"/>
    </source>
</evidence>
<dbReference type="Pfam" id="PF13614">
    <property type="entry name" value="AAA_31"/>
    <property type="match status" value="1"/>
</dbReference>
<proteinExistence type="inferred from homology"/>
<evidence type="ECO:0000256" key="9">
    <source>
        <dbReference type="ARBA" id="ARBA00022777"/>
    </source>
</evidence>
<dbReference type="RefSeq" id="WP_163201688.1">
    <property type="nucleotide sequence ID" value="NZ_JAAGWG010000001.1"/>
</dbReference>
<protein>
    <submittedName>
        <fullName evidence="18">Polysaccharide biosynthesis tyrosine autokinase</fullName>
        <ecNumber evidence="18">2.7.10.2</ecNumber>
    </submittedName>
</protein>
<evidence type="ECO:0000256" key="14">
    <source>
        <dbReference type="ARBA" id="ARBA00053015"/>
    </source>
</evidence>
<dbReference type="GO" id="GO:0005886">
    <property type="term" value="C:plasma membrane"/>
    <property type="evidence" value="ECO:0007669"/>
    <property type="project" value="UniProtKB-SubCell"/>
</dbReference>
<comment type="catalytic activity">
    <reaction evidence="14">
        <text>L-tyrosyl-[protein] + ATP = O-phospho-L-tyrosyl-[protein] + ADP + H(+)</text>
        <dbReference type="Rhea" id="RHEA:10596"/>
        <dbReference type="Rhea" id="RHEA-COMP:10136"/>
        <dbReference type="Rhea" id="RHEA-COMP:20101"/>
        <dbReference type="ChEBI" id="CHEBI:15378"/>
        <dbReference type="ChEBI" id="CHEBI:30616"/>
        <dbReference type="ChEBI" id="CHEBI:46858"/>
        <dbReference type="ChEBI" id="CHEBI:61978"/>
        <dbReference type="ChEBI" id="CHEBI:456216"/>
    </reaction>
</comment>
<reference evidence="18 19" key="1">
    <citation type="submission" date="2019-12" db="EMBL/GenBank/DDBJ databases">
        <title>the WGS of Blastococcus saxobsidens 67B17.</title>
        <authorList>
            <person name="Jiang Z."/>
        </authorList>
    </citation>
    <scope>NUCLEOTIDE SEQUENCE [LARGE SCALE GENOMIC DNA]</scope>
    <source>
        <strain evidence="18 19">67B17</strain>
    </source>
</reference>
<evidence type="ECO:0000256" key="2">
    <source>
        <dbReference type="ARBA" id="ARBA00006683"/>
    </source>
</evidence>
<feature type="transmembrane region" description="Helical" evidence="15">
    <location>
        <begin position="12"/>
        <end position="34"/>
    </location>
</feature>
<evidence type="ECO:0000313" key="19">
    <source>
        <dbReference type="Proteomes" id="UP000479241"/>
    </source>
</evidence>
<dbReference type="CDD" id="cd05387">
    <property type="entry name" value="BY-kinase"/>
    <property type="match status" value="1"/>
</dbReference>
<accession>A0A6L9VXY6</accession>
<dbReference type="EC" id="2.7.10.2" evidence="18"/>
<name>A0A6L9VXY6_9ACTN</name>
<evidence type="ECO:0000259" key="17">
    <source>
        <dbReference type="Pfam" id="PF13614"/>
    </source>
</evidence>
<dbReference type="Gene3D" id="3.40.50.300">
    <property type="entry name" value="P-loop containing nucleotide triphosphate hydrolases"/>
    <property type="match status" value="1"/>
</dbReference>
<dbReference type="EMBL" id="JAAGWG010000001">
    <property type="protein sequence ID" value="NEK84264.1"/>
    <property type="molecule type" value="Genomic_DNA"/>
</dbReference>
<keyword evidence="13" id="KW-0829">Tyrosine-protein kinase</keyword>
<dbReference type="Proteomes" id="UP000479241">
    <property type="component" value="Unassembled WGS sequence"/>
</dbReference>
<dbReference type="PANTHER" id="PTHR32309:SF31">
    <property type="entry name" value="CAPSULAR EXOPOLYSACCHARIDE FAMILY"/>
    <property type="match status" value="1"/>
</dbReference>
<dbReference type="InterPro" id="IPR003856">
    <property type="entry name" value="LPS_length_determ_N"/>
</dbReference>
<dbReference type="AlphaFoldDB" id="A0A6L9VXY6"/>
<evidence type="ECO:0000256" key="12">
    <source>
        <dbReference type="ARBA" id="ARBA00023136"/>
    </source>
</evidence>
<keyword evidence="12 15" id="KW-0472">Membrane</keyword>
<evidence type="ECO:0000256" key="10">
    <source>
        <dbReference type="ARBA" id="ARBA00022840"/>
    </source>
</evidence>
<sequence length="465" mass="49062">MELREVLAALRAGWWLPLIGLVVGGAAALIVSLLQAPLYTSSTQLFVSTRDTASTSEAFQGSQFSQQRVTSYARLITGEELAQRVIDRLGLEVSPGELSARITATAMSNTVLIDVTVTDESPERTQRIADAVGAEFTEFAAELETPDGADVSPVKVTVTDGAEVASAPSSPQTTRNVALGLLVGLLVGAGLAILRVRMDRTVKDPDEVVQLTGVPVIGTVLRDDALEKRHVVDRNSTTRTAEDYRQLRTNLQFLNVDQPPKVIMVTSALPSEGKTTAVVNLGLALADAGRTVTIVEADLRKPKVTRYLGIVGGVGLTNVLAGTAEVEDVVQRYGPSGLSVIASGPTPPNPGELLASSNMHAFLEKLRSGNDFVLVDAPPLLPVADSTGLAVYMDGVLLSVRYGSTRKEQLQQAAVSLERVGAKTLGVILNIVPARAELASAYGYGYGYGYGSEPEGGTKGGKRRA</sequence>
<keyword evidence="5" id="KW-0997">Cell inner membrane</keyword>
<evidence type="ECO:0000259" key="16">
    <source>
        <dbReference type="Pfam" id="PF02706"/>
    </source>
</evidence>